<dbReference type="SUPFAM" id="SSF55469">
    <property type="entry name" value="FMN-dependent nitroreductase-like"/>
    <property type="match status" value="1"/>
</dbReference>
<protein>
    <submittedName>
        <fullName evidence="8">NAD(P)H-dependent oxidoreductase</fullName>
    </submittedName>
</protein>
<reference evidence="8 9" key="1">
    <citation type="submission" date="2016-11" db="EMBL/GenBank/DDBJ databases">
        <title>Draft Genome Sequences of Nine Cyanobacterial Strains from Diverse Habitats.</title>
        <authorList>
            <person name="Zhu T."/>
            <person name="Hou S."/>
            <person name="Lu X."/>
            <person name="Hess W.R."/>
        </authorList>
    </citation>
    <scope>NUCLEOTIDE SEQUENCE [LARGE SCALE GENOMIC DNA]</scope>
    <source>
        <strain evidence="8 9">NIES-30</strain>
    </source>
</reference>
<accession>A0A1U7J1F7</accession>
<dbReference type="RefSeq" id="WP_073610118.1">
    <property type="nucleotide sequence ID" value="NZ_MRCG01000016.1"/>
</dbReference>
<proteinExistence type="inferred from homology"/>
<keyword evidence="6" id="KW-0560">Oxidoreductase</keyword>
<dbReference type="PANTHER" id="PTHR43673">
    <property type="entry name" value="NAD(P)H NITROREDUCTASE YDGI-RELATED"/>
    <property type="match status" value="1"/>
</dbReference>
<gene>
    <name evidence="8" type="ORF">NIES30_19545</name>
</gene>
<evidence type="ECO:0000256" key="4">
    <source>
        <dbReference type="ARBA" id="ARBA00022643"/>
    </source>
</evidence>
<dbReference type="Gene3D" id="3.40.109.10">
    <property type="entry name" value="NADH Oxidase"/>
    <property type="match status" value="1"/>
</dbReference>
<evidence type="ECO:0000256" key="3">
    <source>
        <dbReference type="ARBA" id="ARBA00022630"/>
    </source>
</evidence>
<evidence type="ECO:0000256" key="5">
    <source>
        <dbReference type="ARBA" id="ARBA00022857"/>
    </source>
</evidence>
<evidence type="ECO:0000256" key="1">
    <source>
        <dbReference type="ARBA" id="ARBA00001917"/>
    </source>
</evidence>
<organism evidence="8 9">
    <name type="scientific">Phormidium tenue NIES-30</name>
    <dbReference type="NCBI Taxonomy" id="549789"/>
    <lineage>
        <taxon>Bacteria</taxon>
        <taxon>Bacillati</taxon>
        <taxon>Cyanobacteriota</taxon>
        <taxon>Cyanophyceae</taxon>
        <taxon>Oscillatoriophycideae</taxon>
        <taxon>Oscillatoriales</taxon>
        <taxon>Oscillatoriaceae</taxon>
        <taxon>Phormidium</taxon>
    </lineage>
</organism>
<comment type="caution">
    <text evidence="8">The sequence shown here is derived from an EMBL/GenBank/DDBJ whole genome shotgun (WGS) entry which is preliminary data.</text>
</comment>
<dbReference type="Pfam" id="PF00881">
    <property type="entry name" value="Nitroreductase"/>
    <property type="match status" value="1"/>
</dbReference>
<evidence type="ECO:0000256" key="6">
    <source>
        <dbReference type="ARBA" id="ARBA00023002"/>
    </source>
</evidence>
<dbReference type="Proteomes" id="UP000185557">
    <property type="component" value="Unassembled WGS sequence"/>
</dbReference>
<evidence type="ECO:0000313" key="9">
    <source>
        <dbReference type="Proteomes" id="UP000185557"/>
    </source>
</evidence>
<dbReference type="PANTHER" id="PTHR43673:SF2">
    <property type="entry name" value="NITROREDUCTASE"/>
    <property type="match status" value="1"/>
</dbReference>
<keyword evidence="4" id="KW-0288">FMN</keyword>
<comment type="similarity">
    <text evidence="2">Belongs to the nitroreductase family.</text>
</comment>
<dbReference type="InterPro" id="IPR000415">
    <property type="entry name" value="Nitroreductase-like"/>
</dbReference>
<evidence type="ECO:0000256" key="2">
    <source>
        <dbReference type="ARBA" id="ARBA00007118"/>
    </source>
</evidence>
<keyword evidence="5" id="KW-0521">NADP</keyword>
<keyword evidence="3" id="KW-0285">Flavoprotein</keyword>
<evidence type="ECO:0000313" key="8">
    <source>
        <dbReference type="EMBL" id="OKH45712.1"/>
    </source>
</evidence>
<comment type="cofactor">
    <cofactor evidence="1">
        <name>FMN</name>
        <dbReference type="ChEBI" id="CHEBI:58210"/>
    </cofactor>
</comment>
<dbReference type="InterPro" id="IPR033878">
    <property type="entry name" value="NfsB-like"/>
</dbReference>
<dbReference type="InterPro" id="IPR029479">
    <property type="entry name" value="Nitroreductase"/>
</dbReference>
<keyword evidence="9" id="KW-1185">Reference proteome</keyword>
<dbReference type="GO" id="GO:0016491">
    <property type="term" value="F:oxidoreductase activity"/>
    <property type="evidence" value="ECO:0007669"/>
    <property type="project" value="UniProtKB-KW"/>
</dbReference>
<evidence type="ECO:0000259" key="7">
    <source>
        <dbReference type="Pfam" id="PF00881"/>
    </source>
</evidence>
<dbReference type="CDD" id="cd02149">
    <property type="entry name" value="NfsB-like"/>
    <property type="match status" value="1"/>
</dbReference>
<dbReference type="EMBL" id="MRCG01000016">
    <property type="protein sequence ID" value="OKH45712.1"/>
    <property type="molecule type" value="Genomic_DNA"/>
</dbReference>
<dbReference type="AlphaFoldDB" id="A0A1U7J1F7"/>
<dbReference type="STRING" id="549789.NIES30_19545"/>
<sequence>MPHSLTTPDQVIQQLNWRYATKQFDPSRKISDATWAALEHSLVLSPSSFGLQPWKFFVVRNPALRQQLRKHAWSQAQVTDASHLVVLAIKKDVGNTEVDQFVERMATVRQVPTETLDGYSNMVKGFLAEPPYPITMDNWATRQVYVALGFLMYSAAMLGVDTCPMEGFEQDKFNELLQLPEQGYSAVVLCAVGYRADDDKYATLPKVRYATETVLGYYD</sequence>
<feature type="domain" description="Nitroreductase" evidence="7">
    <location>
        <begin position="16"/>
        <end position="194"/>
    </location>
</feature>
<name>A0A1U7J1F7_9CYAN</name>
<dbReference type="OrthoDB" id="9782629at2"/>